<keyword evidence="1" id="KW-0472">Membrane</keyword>
<keyword evidence="4" id="KW-1185">Reference proteome</keyword>
<evidence type="ECO:0000313" key="3">
    <source>
        <dbReference type="EMBL" id="KAG6435061.1"/>
    </source>
</evidence>
<dbReference type="InterPro" id="IPR000719">
    <property type="entry name" value="Prot_kinase_dom"/>
</dbReference>
<dbReference type="SUPFAM" id="SSF56112">
    <property type="entry name" value="Protein kinase-like (PK-like)"/>
    <property type="match status" value="1"/>
</dbReference>
<sequence>MWMTADYVAVAAAGILLITAIAATVFFLINNMKKLRREDSIKHEADSELQRLSLSFRTATDNKVSFDGSRHSFDEPSYEANRNLLRTYSFEQLQKATQHFSSSNLISGAVHRGRLDGGDVAIRRLPRHVVSRIANQRAIDHPNLIRVYGTAEDNGSNSFLILEYASNGSVRDWIHGGLAMKNQFIASCDRFLDWNRRLKICLDVANAMRFLHDAVNLFHIGLSVGNIFLDGEFGAKIGCLGISLSVENRGEGKGCLVAAPEYERERIVSPSGDVFAFGVVVLEVVSGRAPASVGGGGSISDEIERVLASEEELRGWVDCKMGERFSIDAAVEMARLARRCVEEDAAARPGAGEIAARLLNLVEELAAEG</sequence>
<dbReference type="AlphaFoldDB" id="A0A8X8YRU4"/>
<reference evidence="3" key="2">
    <citation type="submission" date="2020-08" db="EMBL/GenBank/DDBJ databases">
        <title>Plant Genome Project.</title>
        <authorList>
            <person name="Zhang R.-G."/>
        </authorList>
    </citation>
    <scope>NUCLEOTIDE SEQUENCE</scope>
    <source>
        <strain evidence="3">Huo1</strain>
        <tissue evidence="3">Leaf</tissue>
    </source>
</reference>
<dbReference type="Proteomes" id="UP000298416">
    <property type="component" value="Unassembled WGS sequence"/>
</dbReference>
<comment type="caution">
    <text evidence="3">The sequence shown here is derived from an EMBL/GenBank/DDBJ whole genome shotgun (WGS) entry which is preliminary data.</text>
</comment>
<dbReference type="InterPro" id="IPR001245">
    <property type="entry name" value="Ser-Thr/Tyr_kinase_cat_dom"/>
</dbReference>
<evidence type="ECO:0000259" key="2">
    <source>
        <dbReference type="PROSITE" id="PS50011"/>
    </source>
</evidence>
<dbReference type="PROSITE" id="PS50011">
    <property type="entry name" value="PROTEIN_KINASE_DOM"/>
    <property type="match status" value="1"/>
</dbReference>
<evidence type="ECO:0000256" key="1">
    <source>
        <dbReference type="SAM" id="Phobius"/>
    </source>
</evidence>
<dbReference type="Gene3D" id="1.10.510.10">
    <property type="entry name" value="Transferase(Phosphotransferase) domain 1"/>
    <property type="match status" value="1"/>
</dbReference>
<keyword evidence="1" id="KW-0812">Transmembrane</keyword>
<dbReference type="PANTHER" id="PTHR45927">
    <property type="entry name" value="LYSM-DOMAIN RECEPTOR-LIKE KINASE-RELATED"/>
    <property type="match status" value="1"/>
</dbReference>
<gene>
    <name evidence="3" type="ORF">SASPL_106711</name>
</gene>
<dbReference type="Gene3D" id="3.30.200.20">
    <property type="entry name" value="Phosphorylase Kinase, domain 1"/>
    <property type="match status" value="1"/>
</dbReference>
<dbReference type="PANTHER" id="PTHR45927:SF13">
    <property type="entry name" value="PROTEIN LYK2"/>
    <property type="match status" value="1"/>
</dbReference>
<dbReference type="Pfam" id="PF07714">
    <property type="entry name" value="PK_Tyr_Ser-Thr"/>
    <property type="match status" value="1"/>
</dbReference>
<accession>A0A8X8YRU4</accession>
<proteinExistence type="predicted"/>
<feature type="domain" description="Protein kinase" evidence="2">
    <location>
        <begin position="79"/>
        <end position="362"/>
    </location>
</feature>
<name>A0A8X8YRU4_SALSN</name>
<keyword evidence="1" id="KW-1133">Transmembrane helix</keyword>
<dbReference type="GO" id="GO:0004672">
    <property type="term" value="F:protein kinase activity"/>
    <property type="evidence" value="ECO:0007669"/>
    <property type="project" value="InterPro"/>
</dbReference>
<dbReference type="EMBL" id="PNBA02000002">
    <property type="protein sequence ID" value="KAG6435061.1"/>
    <property type="molecule type" value="Genomic_DNA"/>
</dbReference>
<feature type="transmembrane region" description="Helical" evidence="1">
    <location>
        <begin position="6"/>
        <end position="29"/>
    </location>
</feature>
<protein>
    <recommendedName>
        <fullName evidence="2">Protein kinase domain-containing protein</fullName>
    </recommendedName>
</protein>
<evidence type="ECO:0000313" key="4">
    <source>
        <dbReference type="Proteomes" id="UP000298416"/>
    </source>
</evidence>
<dbReference type="InterPro" id="IPR052611">
    <property type="entry name" value="Plant_RLK_LysM"/>
</dbReference>
<organism evidence="3">
    <name type="scientific">Salvia splendens</name>
    <name type="common">Scarlet sage</name>
    <dbReference type="NCBI Taxonomy" id="180675"/>
    <lineage>
        <taxon>Eukaryota</taxon>
        <taxon>Viridiplantae</taxon>
        <taxon>Streptophyta</taxon>
        <taxon>Embryophyta</taxon>
        <taxon>Tracheophyta</taxon>
        <taxon>Spermatophyta</taxon>
        <taxon>Magnoliopsida</taxon>
        <taxon>eudicotyledons</taxon>
        <taxon>Gunneridae</taxon>
        <taxon>Pentapetalae</taxon>
        <taxon>asterids</taxon>
        <taxon>lamiids</taxon>
        <taxon>Lamiales</taxon>
        <taxon>Lamiaceae</taxon>
        <taxon>Nepetoideae</taxon>
        <taxon>Mentheae</taxon>
        <taxon>Salviinae</taxon>
        <taxon>Salvia</taxon>
        <taxon>Salvia subgen. Calosphace</taxon>
        <taxon>core Calosphace</taxon>
    </lineage>
</organism>
<dbReference type="GO" id="GO:0005524">
    <property type="term" value="F:ATP binding"/>
    <property type="evidence" value="ECO:0007669"/>
    <property type="project" value="InterPro"/>
</dbReference>
<reference evidence="3" key="1">
    <citation type="submission" date="2018-01" db="EMBL/GenBank/DDBJ databases">
        <authorList>
            <person name="Mao J.F."/>
        </authorList>
    </citation>
    <scope>NUCLEOTIDE SEQUENCE</scope>
    <source>
        <strain evidence="3">Huo1</strain>
        <tissue evidence="3">Leaf</tissue>
    </source>
</reference>
<dbReference type="InterPro" id="IPR011009">
    <property type="entry name" value="Kinase-like_dom_sf"/>
</dbReference>